<evidence type="ECO:0000256" key="1">
    <source>
        <dbReference type="SAM" id="MobiDB-lite"/>
    </source>
</evidence>
<sequence length="112" mass="12037">MQQQEQEEEEGGGGGGGGWDQELLSWSLASPISLNLPGLMPVSKAPGHRPCLGLDRPQPCFPNWSGSVLSSCHYITGTSSETGCLLVFLLLVLLIGFKRLDPGIDRAIEHYS</sequence>
<organism evidence="3 4">
    <name type="scientific">Pleuronectes platessa</name>
    <name type="common">European plaice</name>
    <dbReference type="NCBI Taxonomy" id="8262"/>
    <lineage>
        <taxon>Eukaryota</taxon>
        <taxon>Metazoa</taxon>
        <taxon>Chordata</taxon>
        <taxon>Craniata</taxon>
        <taxon>Vertebrata</taxon>
        <taxon>Euteleostomi</taxon>
        <taxon>Actinopterygii</taxon>
        <taxon>Neopterygii</taxon>
        <taxon>Teleostei</taxon>
        <taxon>Neoteleostei</taxon>
        <taxon>Acanthomorphata</taxon>
        <taxon>Carangaria</taxon>
        <taxon>Pleuronectiformes</taxon>
        <taxon>Pleuronectoidei</taxon>
        <taxon>Pleuronectidae</taxon>
        <taxon>Pleuronectes</taxon>
    </lineage>
</organism>
<evidence type="ECO:0000256" key="2">
    <source>
        <dbReference type="SAM" id="Phobius"/>
    </source>
</evidence>
<accession>A0A9N7VGT4</accession>
<name>A0A9N7VGT4_PLEPL</name>
<dbReference type="Proteomes" id="UP001153269">
    <property type="component" value="Unassembled WGS sequence"/>
</dbReference>
<reference evidence="3" key="1">
    <citation type="submission" date="2020-03" db="EMBL/GenBank/DDBJ databases">
        <authorList>
            <person name="Weist P."/>
        </authorList>
    </citation>
    <scope>NUCLEOTIDE SEQUENCE</scope>
</reference>
<keyword evidence="2" id="KW-1133">Transmembrane helix</keyword>
<proteinExistence type="predicted"/>
<protein>
    <submittedName>
        <fullName evidence="3">Uncharacterized protein</fullName>
    </submittedName>
</protein>
<gene>
    <name evidence="3" type="ORF">PLEPLA_LOCUS40262</name>
</gene>
<keyword evidence="2" id="KW-0812">Transmembrane</keyword>
<feature type="transmembrane region" description="Helical" evidence="2">
    <location>
        <begin position="74"/>
        <end position="97"/>
    </location>
</feature>
<evidence type="ECO:0000313" key="4">
    <source>
        <dbReference type="Proteomes" id="UP001153269"/>
    </source>
</evidence>
<feature type="compositionally biased region" description="Acidic residues" evidence="1">
    <location>
        <begin position="1"/>
        <end position="11"/>
    </location>
</feature>
<comment type="caution">
    <text evidence="3">The sequence shown here is derived from an EMBL/GenBank/DDBJ whole genome shotgun (WGS) entry which is preliminary data.</text>
</comment>
<keyword evidence="4" id="KW-1185">Reference proteome</keyword>
<dbReference type="AlphaFoldDB" id="A0A9N7VGT4"/>
<dbReference type="EMBL" id="CADEAL010004132">
    <property type="protein sequence ID" value="CAB1452512.1"/>
    <property type="molecule type" value="Genomic_DNA"/>
</dbReference>
<keyword evidence="2" id="KW-0472">Membrane</keyword>
<evidence type="ECO:0000313" key="3">
    <source>
        <dbReference type="EMBL" id="CAB1452512.1"/>
    </source>
</evidence>
<feature type="region of interest" description="Disordered" evidence="1">
    <location>
        <begin position="1"/>
        <end position="21"/>
    </location>
</feature>